<keyword evidence="2" id="KW-1185">Reference proteome</keyword>
<evidence type="ECO:0000313" key="2">
    <source>
        <dbReference type="Proteomes" id="UP000029120"/>
    </source>
</evidence>
<organism evidence="1 2">
    <name type="scientific">Arabis alpina</name>
    <name type="common">Alpine rock-cress</name>
    <dbReference type="NCBI Taxonomy" id="50452"/>
    <lineage>
        <taxon>Eukaryota</taxon>
        <taxon>Viridiplantae</taxon>
        <taxon>Streptophyta</taxon>
        <taxon>Embryophyta</taxon>
        <taxon>Tracheophyta</taxon>
        <taxon>Spermatophyta</taxon>
        <taxon>Magnoliopsida</taxon>
        <taxon>eudicotyledons</taxon>
        <taxon>Gunneridae</taxon>
        <taxon>Pentapetalae</taxon>
        <taxon>rosids</taxon>
        <taxon>malvids</taxon>
        <taxon>Brassicales</taxon>
        <taxon>Brassicaceae</taxon>
        <taxon>Arabideae</taxon>
        <taxon>Arabis</taxon>
    </lineage>
</organism>
<dbReference type="AlphaFoldDB" id="A0A087H1Z6"/>
<accession>A0A087H1Z6</accession>
<sequence length="56" mass="6368">MVFVFHYVLCKYDEVCETFIEGNAIKNCAELEYSQAGYVENGDDDDDNVYDYAPAA</sequence>
<gene>
    <name evidence="1" type="ordered locus">AALP_Aa4g084000</name>
</gene>
<name>A0A087H1Z6_ARAAL</name>
<dbReference type="Proteomes" id="UP000029120">
    <property type="component" value="Chromosome 4"/>
</dbReference>
<protein>
    <submittedName>
        <fullName evidence="1">Uncharacterized protein</fullName>
    </submittedName>
</protein>
<dbReference type="Gramene" id="KFK36148">
    <property type="protein sequence ID" value="KFK36148"/>
    <property type="gene ID" value="AALP_AA4G084000"/>
</dbReference>
<reference evidence="2" key="1">
    <citation type="journal article" date="2015" name="Nat. Plants">
        <title>Genome expansion of Arabis alpina linked with retrotransposition and reduced symmetric DNA methylation.</title>
        <authorList>
            <person name="Willing E.M."/>
            <person name="Rawat V."/>
            <person name="Mandakova T."/>
            <person name="Maumus F."/>
            <person name="James G.V."/>
            <person name="Nordstroem K.J."/>
            <person name="Becker C."/>
            <person name="Warthmann N."/>
            <person name="Chica C."/>
            <person name="Szarzynska B."/>
            <person name="Zytnicki M."/>
            <person name="Albani M.C."/>
            <person name="Kiefer C."/>
            <person name="Bergonzi S."/>
            <person name="Castaings L."/>
            <person name="Mateos J.L."/>
            <person name="Berns M.C."/>
            <person name="Bujdoso N."/>
            <person name="Piofczyk T."/>
            <person name="de Lorenzo L."/>
            <person name="Barrero-Sicilia C."/>
            <person name="Mateos I."/>
            <person name="Piednoel M."/>
            <person name="Hagmann J."/>
            <person name="Chen-Min-Tao R."/>
            <person name="Iglesias-Fernandez R."/>
            <person name="Schuster S.C."/>
            <person name="Alonso-Blanco C."/>
            <person name="Roudier F."/>
            <person name="Carbonero P."/>
            <person name="Paz-Ares J."/>
            <person name="Davis S.J."/>
            <person name="Pecinka A."/>
            <person name="Quesneville H."/>
            <person name="Colot V."/>
            <person name="Lysak M.A."/>
            <person name="Weigel D."/>
            <person name="Coupland G."/>
            <person name="Schneeberger K."/>
        </authorList>
    </citation>
    <scope>NUCLEOTIDE SEQUENCE [LARGE SCALE GENOMIC DNA]</scope>
    <source>
        <strain evidence="2">cv. Pajares</strain>
    </source>
</reference>
<proteinExistence type="predicted"/>
<evidence type="ECO:0000313" key="1">
    <source>
        <dbReference type="EMBL" id="KFK36148.1"/>
    </source>
</evidence>
<dbReference type="OMA" id="NCAELEY"/>
<dbReference type="EMBL" id="CM002872">
    <property type="protein sequence ID" value="KFK36148.1"/>
    <property type="molecule type" value="Genomic_DNA"/>
</dbReference>